<dbReference type="PROSITE" id="PS51198">
    <property type="entry name" value="UVRD_HELICASE_ATP_BIND"/>
    <property type="match status" value="1"/>
</dbReference>
<keyword evidence="4" id="KW-0067">ATP-binding</keyword>
<dbReference type="GO" id="GO:0003677">
    <property type="term" value="F:DNA binding"/>
    <property type="evidence" value="ECO:0007669"/>
    <property type="project" value="UniProtKB-KW"/>
</dbReference>
<organism evidence="8">
    <name type="scientific">marine metagenome</name>
    <dbReference type="NCBI Taxonomy" id="408172"/>
    <lineage>
        <taxon>unclassified sequences</taxon>
        <taxon>metagenomes</taxon>
        <taxon>ecological metagenomes</taxon>
    </lineage>
</organism>
<evidence type="ECO:0000313" key="8">
    <source>
        <dbReference type="EMBL" id="SVC84431.1"/>
    </source>
</evidence>
<dbReference type="Gene3D" id="3.40.50.300">
    <property type="entry name" value="P-loop containing nucleotide triphosphate hydrolases"/>
    <property type="match status" value="1"/>
</dbReference>
<protein>
    <recommendedName>
        <fullName evidence="7">UvrD-like helicase ATP-binding domain-containing protein</fullName>
    </recommendedName>
</protein>
<evidence type="ECO:0000256" key="5">
    <source>
        <dbReference type="ARBA" id="ARBA00023125"/>
    </source>
</evidence>
<dbReference type="InterPro" id="IPR027417">
    <property type="entry name" value="P-loop_NTPase"/>
</dbReference>
<evidence type="ECO:0000259" key="7">
    <source>
        <dbReference type="PROSITE" id="PS51198"/>
    </source>
</evidence>
<dbReference type="GO" id="GO:0005524">
    <property type="term" value="F:ATP binding"/>
    <property type="evidence" value="ECO:0007669"/>
    <property type="project" value="UniProtKB-KW"/>
</dbReference>
<keyword evidence="1" id="KW-0547">Nucleotide-binding</keyword>
<dbReference type="GO" id="GO:0033202">
    <property type="term" value="C:DNA helicase complex"/>
    <property type="evidence" value="ECO:0007669"/>
    <property type="project" value="TreeGrafter"/>
</dbReference>
<dbReference type="PANTHER" id="PTHR11070:SF2">
    <property type="entry name" value="ATP-DEPENDENT DNA HELICASE SRS2"/>
    <property type="match status" value="1"/>
</dbReference>
<evidence type="ECO:0000256" key="6">
    <source>
        <dbReference type="ARBA" id="ARBA00023235"/>
    </source>
</evidence>
<reference evidence="8" key="1">
    <citation type="submission" date="2018-05" db="EMBL/GenBank/DDBJ databases">
        <authorList>
            <person name="Lanie J.A."/>
            <person name="Ng W.-L."/>
            <person name="Kazmierczak K.M."/>
            <person name="Andrzejewski T.M."/>
            <person name="Davidsen T.M."/>
            <person name="Wayne K.J."/>
            <person name="Tettelin H."/>
            <person name="Glass J.I."/>
            <person name="Rusch D."/>
            <person name="Podicherti R."/>
            <person name="Tsui H.-C.T."/>
            <person name="Winkler M.E."/>
        </authorList>
    </citation>
    <scope>NUCLEOTIDE SEQUENCE</scope>
</reference>
<dbReference type="GO" id="GO:0005829">
    <property type="term" value="C:cytosol"/>
    <property type="evidence" value="ECO:0007669"/>
    <property type="project" value="TreeGrafter"/>
</dbReference>
<dbReference type="EMBL" id="UINC01114253">
    <property type="protein sequence ID" value="SVC84431.1"/>
    <property type="molecule type" value="Genomic_DNA"/>
</dbReference>
<dbReference type="FunFam" id="1.10.10.160:FF:000001">
    <property type="entry name" value="ATP-dependent DNA helicase"/>
    <property type="match status" value="1"/>
</dbReference>
<keyword evidence="5" id="KW-0238">DNA-binding</keyword>
<dbReference type="GO" id="GO:0043138">
    <property type="term" value="F:3'-5' DNA helicase activity"/>
    <property type="evidence" value="ECO:0007669"/>
    <property type="project" value="TreeGrafter"/>
</dbReference>
<dbReference type="InterPro" id="IPR000212">
    <property type="entry name" value="DNA_helicase_UvrD/REP"/>
</dbReference>
<feature type="non-terminal residue" evidence="8">
    <location>
        <position position="174"/>
    </location>
</feature>
<evidence type="ECO:0000256" key="4">
    <source>
        <dbReference type="ARBA" id="ARBA00022840"/>
    </source>
</evidence>
<dbReference type="GO" id="GO:0016787">
    <property type="term" value="F:hydrolase activity"/>
    <property type="evidence" value="ECO:0007669"/>
    <property type="project" value="UniProtKB-KW"/>
</dbReference>
<dbReference type="InterPro" id="IPR013986">
    <property type="entry name" value="DExx_box_DNA_helicase_dom_sf"/>
</dbReference>
<sequence>MVLAGAGTGKTGVLTTRLIRLLIERKALPGELLSVTFTNKAANEMRERVNKQIGDLSSGLKWLGTFHSIGAQILRYHPEKIELKNNFVILNTDDQTRLLKQIIIDENIDEKRWSPKILLNLIDQWKNKGLYPNQISSGEKDYFANGKGKKLYALYQERLKFFNAADFGDLILEV</sequence>
<evidence type="ECO:0000256" key="1">
    <source>
        <dbReference type="ARBA" id="ARBA00022741"/>
    </source>
</evidence>
<proteinExistence type="predicted"/>
<dbReference type="AlphaFoldDB" id="A0A382QJI8"/>
<evidence type="ECO:0000256" key="2">
    <source>
        <dbReference type="ARBA" id="ARBA00022801"/>
    </source>
</evidence>
<dbReference type="SUPFAM" id="SSF52540">
    <property type="entry name" value="P-loop containing nucleoside triphosphate hydrolases"/>
    <property type="match status" value="1"/>
</dbReference>
<keyword evidence="6" id="KW-0413">Isomerase</keyword>
<dbReference type="InterPro" id="IPR014016">
    <property type="entry name" value="UvrD-like_ATP-bd"/>
</dbReference>
<gene>
    <name evidence="8" type="ORF">METZ01_LOCUS337285</name>
</gene>
<accession>A0A382QJI8</accession>
<name>A0A382QJI8_9ZZZZ</name>
<feature type="domain" description="UvrD-like helicase ATP-binding" evidence="7">
    <location>
        <begin position="1"/>
        <end position="174"/>
    </location>
</feature>
<keyword evidence="3" id="KW-0347">Helicase</keyword>
<dbReference type="Pfam" id="PF00580">
    <property type="entry name" value="UvrD-helicase"/>
    <property type="match status" value="1"/>
</dbReference>
<dbReference type="Gene3D" id="1.10.10.160">
    <property type="match status" value="1"/>
</dbReference>
<keyword evidence="2" id="KW-0378">Hydrolase</keyword>
<evidence type="ECO:0000256" key="3">
    <source>
        <dbReference type="ARBA" id="ARBA00022806"/>
    </source>
</evidence>
<dbReference type="PANTHER" id="PTHR11070">
    <property type="entry name" value="UVRD / RECB / PCRA DNA HELICASE FAMILY MEMBER"/>
    <property type="match status" value="1"/>
</dbReference>
<dbReference type="GO" id="GO:0000725">
    <property type="term" value="P:recombinational repair"/>
    <property type="evidence" value="ECO:0007669"/>
    <property type="project" value="TreeGrafter"/>
</dbReference>